<keyword evidence="2" id="KW-1185">Reference proteome</keyword>
<dbReference type="GO" id="GO:0005737">
    <property type="term" value="C:cytoplasm"/>
    <property type="evidence" value="ECO:0007669"/>
    <property type="project" value="TreeGrafter"/>
</dbReference>
<sequence>MSVKNDSRFPMDVIDVENFLRQPPSGFTVELRGTGYRFVRYDPDSFCVFIDEFNSAKGKVIFQNSPGRTIEVHTLKDYMHVRKQLTSKRILIMVSACEHNNTTSKKKAQKDPKVLKQYIAVINGDNPVIKWEMERGLDRAISSVSGESYRVKIDFSDMLQRWAGETFRLPVDEQKVQVDWRDTCFSLKYYSDALFDFPHWLGFSKCKFKISYYRKDEEGKQLKS</sequence>
<protein>
    <recommendedName>
        <fullName evidence="3">Mesenteric estrogen-dependent adipogenesis protein</fullName>
    </recommendedName>
</protein>
<evidence type="ECO:0008006" key="3">
    <source>
        <dbReference type="Google" id="ProtNLM"/>
    </source>
</evidence>
<dbReference type="EMBL" id="JAINUG010000052">
    <property type="protein sequence ID" value="KAJ8404728.1"/>
    <property type="molecule type" value="Genomic_DNA"/>
</dbReference>
<dbReference type="PANTHER" id="PTHR33769:SF3">
    <property type="entry name" value="MESENTERIC ESTROGEN-DEPENDENT ADIPOGENESIS PROTEIN"/>
    <property type="match status" value="1"/>
</dbReference>
<reference evidence="1" key="1">
    <citation type="journal article" date="2023" name="Science">
        <title>Genome structures resolve the early diversification of teleost fishes.</title>
        <authorList>
            <person name="Parey E."/>
            <person name="Louis A."/>
            <person name="Montfort J."/>
            <person name="Bouchez O."/>
            <person name="Roques C."/>
            <person name="Iampietro C."/>
            <person name="Lluch J."/>
            <person name="Castinel A."/>
            <person name="Donnadieu C."/>
            <person name="Desvignes T."/>
            <person name="Floi Bucao C."/>
            <person name="Jouanno E."/>
            <person name="Wen M."/>
            <person name="Mejri S."/>
            <person name="Dirks R."/>
            <person name="Jansen H."/>
            <person name="Henkel C."/>
            <person name="Chen W.J."/>
            <person name="Zahm M."/>
            <person name="Cabau C."/>
            <person name="Klopp C."/>
            <person name="Thompson A.W."/>
            <person name="Robinson-Rechavi M."/>
            <person name="Braasch I."/>
            <person name="Lecointre G."/>
            <person name="Bobe J."/>
            <person name="Postlethwait J.H."/>
            <person name="Berthelot C."/>
            <person name="Roest Crollius H."/>
            <person name="Guiguen Y."/>
        </authorList>
    </citation>
    <scope>NUCLEOTIDE SEQUENCE</scope>
    <source>
        <strain evidence="1">NC1722</strain>
    </source>
</reference>
<dbReference type="InterPro" id="IPR043460">
    <property type="entry name" value="MEDAG/TEX26"/>
</dbReference>
<proteinExistence type="predicted"/>
<evidence type="ECO:0000313" key="1">
    <source>
        <dbReference type="EMBL" id="KAJ8404728.1"/>
    </source>
</evidence>
<organism evidence="1 2">
    <name type="scientific">Aldrovandia affinis</name>
    <dbReference type="NCBI Taxonomy" id="143900"/>
    <lineage>
        <taxon>Eukaryota</taxon>
        <taxon>Metazoa</taxon>
        <taxon>Chordata</taxon>
        <taxon>Craniata</taxon>
        <taxon>Vertebrata</taxon>
        <taxon>Euteleostomi</taxon>
        <taxon>Actinopterygii</taxon>
        <taxon>Neopterygii</taxon>
        <taxon>Teleostei</taxon>
        <taxon>Notacanthiformes</taxon>
        <taxon>Halosauridae</taxon>
        <taxon>Aldrovandia</taxon>
    </lineage>
</organism>
<gene>
    <name evidence="1" type="ORF">AAFF_G00335910</name>
</gene>
<dbReference type="Proteomes" id="UP001221898">
    <property type="component" value="Unassembled WGS sequence"/>
</dbReference>
<name>A0AAD7WPZ4_9TELE</name>
<dbReference type="PANTHER" id="PTHR33769">
    <property type="entry name" value="TESTIS-EXPRESSED PROTEIN 26 ISOFORM X3"/>
    <property type="match status" value="1"/>
</dbReference>
<dbReference type="AlphaFoldDB" id="A0AAD7WPZ4"/>
<accession>A0AAD7WPZ4</accession>
<comment type="caution">
    <text evidence="1">The sequence shown here is derived from an EMBL/GenBank/DDBJ whole genome shotgun (WGS) entry which is preliminary data.</text>
</comment>
<evidence type="ECO:0000313" key="2">
    <source>
        <dbReference type="Proteomes" id="UP001221898"/>
    </source>
</evidence>